<dbReference type="CDD" id="cd00086">
    <property type="entry name" value="homeodomain"/>
    <property type="match status" value="1"/>
</dbReference>
<evidence type="ECO:0000313" key="10">
    <source>
        <dbReference type="Proteomes" id="UP000000311"/>
    </source>
</evidence>
<gene>
    <name evidence="9" type="ORF">EAG_07397</name>
</gene>
<dbReference type="OrthoDB" id="6159439at2759"/>
<name>E2ASF3_CAMFO</name>
<feature type="compositionally biased region" description="Basic and acidic residues" evidence="7">
    <location>
        <begin position="1"/>
        <end position="17"/>
    </location>
</feature>
<accession>E2ASF3</accession>
<evidence type="ECO:0000256" key="4">
    <source>
        <dbReference type="ARBA" id="ARBA00023242"/>
    </source>
</evidence>
<dbReference type="InterPro" id="IPR050877">
    <property type="entry name" value="EMX-VAX-Noto_Homeobox_TFs"/>
</dbReference>
<comment type="subcellular location">
    <subcellularLocation>
        <location evidence="1 5 6">Nucleus</location>
    </subcellularLocation>
</comment>
<keyword evidence="3 5" id="KW-0371">Homeobox</keyword>
<dbReference type="Gene3D" id="1.10.10.60">
    <property type="entry name" value="Homeodomain-like"/>
    <property type="match status" value="1"/>
</dbReference>
<dbReference type="OMA" id="MRQQTSI"/>
<evidence type="ECO:0000313" key="9">
    <source>
        <dbReference type="EMBL" id="EFN63619.1"/>
    </source>
</evidence>
<dbReference type="AlphaFoldDB" id="E2ASF3"/>
<dbReference type="GO" id="GO:0000981">
    <property type="term" value="F:DNA-binding transcription factor activity, RNA polymerase II-specific"/>
    <property type="evidence" value="ECO:0007669"/>
    <property type="project" value="InterPro"/>
</dbReference>
<dbReference type="SUPFAM" id="SSF46689">
    <property type="entry name" value="Homeodomain-like"/>
    <property type="match status" value="1"/>
</dbReference>
<dbReference type="InterPro" id="IPR017970">
    <property type="entry name" value="Homeobox_CS"/>
</dbReference>
<keyword evidence="10" id="KW-1185">Reference proteome</keyword>
<dbReference type="PANTHER" id="PTHR24339:SF30">
    <property type="entry name" value="LATERAL MUSCLES SCARCER, ISOFORM B"/>
    <property type="match status" value="1"/>
</dbReference>
<dbReference type="PANTHER" id="PTHR24339">
    <property type="entry name" value="HOMEOBOX PROTEIN EMX-RELATED"/>
    <property type="match status" value="1"/>
</dbReference>
<reference evidence="9 10" key="1">
    <citation type="journal article" date="2010" name="Science">
        <title>Genomic comparison of the ants Camponotus floridanus and Harpegnathos saltator.</title>
        <authorList>
            <person name="Bonasio R."/>
            <person name="Zhang G."/>
            <person name="Ye C."/>
            <person name="Mutti N.S."/>
            <person name="Fang X."/>
            <person name="Qin N."/>
            <person name="Donahue G."/>
            <person name="Yang P."/>
            <person name="Li Q."/>
            <person name="Li C."/>
            <person name="Zhang P."/>
            <person name="Huang Z."/>
            <person name="Berger S.L."/>
            <person name="Reinberg D."/>
            <person name="Wang J."/>
            <person name="Liebig J."/>
        </authorList>
    </citation>
    <scope>NUCLEOTIDE SEQUENCE [LARGE SCALE GENOMIC DNA]</scope>
    <source>
        <strain evidence="10">C129</strain>
    </source>
</reference>
<dbReference type="PROSITE" id="PS50071">
    <property type="entry name" value="HOMEOBOX_2"/>
    <property type="match status" value="1"/>
</dbReference>
<dbReference type="EMBL" id="GL442298">
    <property type="protein sequence ID" value="EFN63619.1"/>
    <property type="molecule type" value="Genomic_DNA"/>
</dbReference>
<dbReference type="InterPro" id="IPR001356">
    <property type="entry name" value="HD"/>
</dbReference>
<dbReference type="InterPro" id="IPR020479">
    <property type="entry name" value="HD_metazoa"/>
</dbReference>
<evidence type="ECO:0000256" key="5">
    <source>
        <dbReference type="PROSITE-ProRule" id="PRU00108"/>
    </source>
</evidence>
<dbReference type="Proteomes" id="UP000000311">
    <property type="component" value="Unassembled WGS sequence"/>
</dbReference>
<evidence type="ECO:0000256" key="7">
    <source>
        <dbReference type="SAM" id="MobiDB-lite"/>
    </source>
</evidence>
<dbReference type="GO" id="GO:0005634">
    <property type="term" value="C:nucleus"/>
    <property type="evidence" value="ECO:0007669"/>
    <property type="project" value="UniProtKB-SubCell"/>
</dbReference>
<dbReference type="SMART" id="SM00389">
    <property type="entry name" value="HOX"/>
    <property type="match status" value="1"/>
</dbReference>
<dbReference type="Pfam" id="PF00046">
    <property type="entry name" value="Homeodomain"/>
    <property type="match status" value="1"/>
</dbReference>
<feature type="region of interest" description="Disordered" evidence="7">
    <location>
        <begin position="156"/>
        <end position="183"/>
    </location>
</feature>
<dbReference type="InParanoid" id="E2ASF3"/>
<evidence type="ECO:0000256" key="1">
    <source>
        <dbReference type="ARBA" id="ARBA00004123"/>
    </source>
</evidence>
<evidence type="ECO:0000259" key="8">
    <source>
        <dbReference type="PROSITE" id="PS50071"/>
    </source>
</evidence>
<keyword evidence="4 5" id="KW-0539">Nucleus</keyword>
<organism evidence="10">
    <name type="scientific">Camponotus floridanus</name>
    <name type="common">Florida carpenter ant</name>
    <dbReference type="NCBI Taxonomy" id="104421"/>
    <lineage>
        <taxon>Eukaryota</taxon>
        <taxon>Metazoa</taxon>
        <taxon>Ecdysozoa</taxon>
        <taxon>Arthropoda</taxon>
        <taxon>Hexapoda</taxon>
        <taxon>Insecta</taxon>
        <taxon>Pterygota</taxon>
        <taxon>Neoptera</taxon>
        <taxon>Endopterygota</taxon>
        <taxon>Hymenoptera</taxon>
        <taxon>Apocrita</taxon>
        <taxon>Aculeata</taxon>
        <taxon>Formicoidea</taxon>
        <taxon>Formicidae</taxon>
        <taxon>Formicinae</taxon>
        <taxon>Camponotus</taxon>
    </lineage>
</organism>
<dbReference type="PRINTS" id="PR00024">
    <property type="entry name" value="HOMEOBOX"/>
</dbReference>
<dbReference type="PROSITE" id="PS00027">
    <property type="entry name" value="HOMEOBOX_1"/>
    <property type="match status" value="1"/>
</dbReference>
<sequence length="341" mass="38514">MSDEQLKKSESSKKANDSAENSRICSFSIERLLAPSKKNEEENKFAEIDLSLLCQESNESETRMLVAPDSSMSMAEEIELDDTDMVCSTSPEPEMYYGSTPTQCSCSSSTIYLSPANSAMEICSNSSAYNKMKKTGCLVAHRFKIWDIVAEACTSSSGANSTTDRDTQEKTAAAISDDERKKRPRTAFTAAQIKSLEAEFERNKYLSVAKRLQLSKNLKLTETQIKIWFQNRRTKWKRKYTNDVELLAQQYYSSLGIPAPRPIFVGDRLWFFNYPGQPQPGVSLIPQHLTPLPLPPALPIVQPLPSNLSVRQQTSIFHNIPTNHLAHNLIQRLDFRHQHDP</sequence>
<evidence type="ECO:0000256" key="2">
    <source>
        <dbReference type="ARBA" id="ARBA00023125"/>
    </source>
</evidence>
<keyword evidence="2 5" id="KW-0238">DNA-binding</keyword>
<dbReference type="GO" id="GO:0000978">
    <property type="term" value="F:RNA polymerase II cis-regulatory region sequence-specific DNA binding"/>
    <property type="evidence" value="ECO:0007669"/>
    <property type="project" value="TreeGrafter"/>
</dbReference>
<feature type="domain" description="Homeobox" evidence="8">
    <location>
        <begin position="179"/>
        <end position="239"/>
    </location>
</feature>
<feature type="region of interest" description="Disordered" evidence="7">
    <location>
        <begin position="1"/>
        <end position="21"/>
    </location>
</feature>
<protein>
    <submittedName>
        <fullName evidence="9">BarH-like 1 homeobox protein</fullName>
    </submittedName>
</protein>
<feature type="DNA-binding region" description="Homeobox" evidence="5">
    <location>
        <begin position="181"/>
        <end position="240"/>
    </location>
</feature>
<proteinExistence type="predicted"/>
<evidence type="ECO:0000256" key="3">
    <source>
        <dbReference type="ARBA" id="ARBA00023155"/>
    </source>
</evidence>
<dbReference type="STRING" id="104421.E2ASF3"/>
<dbReference type="GO" id="GO:0030182">
    <property type="term" value="P:neuron differentiation"/>
    <property type="evidence" value="ECO:0007669"/>
    <property type="project" value="TreeGrafter"/>
</dbReference>
<dbReference type="InterPro" id="IPR009057">
    <property type="entry name" value="Homeodomain-like_sf"/>
</dbReference>
<dbReference type="GO" id="GO:0007420">
    <property type="term" value="P:brain development"/>
    <property type="evidence" value="ECO:0007669"/>
    <property type="project" value="TreeGrafter"/>
</dbReference>
<evidence type="ECO:0000256" key="6">
    <source>
        <dbReference type="RuleBase" id="RU000682"/>
    </source>
</evidence>